<feature type="compositionally biased region" description="Low complexity" evidence="1">
    <location>
        <begin position="1"/>
        <end position="19"/>
    </location>
</feature>
<evidence type="ECO:0000313" key="2">
    <source>
        <dbReference type="Proteomes" id="UP000887565"/>
    </source>
</evidence>
<dbReference type="WBParaSite" id="nRc.2.0.1.t41541-RA">
    <property type="protein sequence ID" value="nRc.2.0.1.t41541-RA"/>
    <property type="gene ID" value="nRc.2.0.1.g41541"/>
</dbReference>
<protein>
    <submittedName>
        <fullName evidence="3">Uncharacterized protein</fullName>
    </submittedName>
</protein>
<keyword evidence="2" id="KW-1185">Reference proteome</keyword>
<accession>A0A915KST2</accession>
<reference evidence="3" key="1">
    <citation type="submission" date="2022-11" db="UniProtKB">
        <authorList>
            <consortium name="WormBaseParasite"/>
        </authorList>
    </citation>
    <scope>IDENTIFICATION</scope>
</reference>
<name>A0A915KST2_ROMCU</name>
<sequence length="97" mass="10930">MGEIPTKTPTQAPTQTSAETKFDKETAMAVELLIKQTAEESFTNLSYSQYELHSDSIRNKDVGEKAALVKTSSMRNISQIEDDKDDDSKMIRTKKTR</sequence>
<dbReference type="Proteomes" id="UP000887565">
    <property type="component" value="Unplaced"/>
</dbReference>
<evidence type="ECO:0000256" key="1">
    <source>
        <dbReference type="SAM" id="MobiDB-lite"/>
    </source>
</evidence>
<dbReference type="AlphaFoldDB" id="A0A915KST2"/>
<feature type="region of interest" description="Disordered" evidence="1">
    <location>
        <begin position="75"/>
        <end position="97"/>
    </location>
</feature>
<evidence type="ECO:0000313" key="3">
    <source>
        <dbReference type="WBParaSite" id="nRc.2.0.1.t41541-RA"/>
    </source>
</evidence>
<organism evidence="2 3">
    <name type="scientific">Romanomermis culicivorax</name>
    <name type="common">Nematode worm</name>
    <dbReference type="NCBI Taxonomy" id="13658"/>
    <lineage>
        <taxon>Eukaryota</taxon>
        <taxon>Metazoa</taxon>
        <taxon>Ecdysozoa</taxon>
        <taxon>Nematoda</taxon>
        <taxon>Enoplea</taxon>
        <taxon>Dorylaimia</taxon>
        <taxon>Mermithida</taxon>
        <taxon>Mermithoidea</taxon>
        <taxon>Mermithidae</taxon>
        <taxon>Romanomermis</taxon>
    </lineage>
</organism>
<feature type="region of interest" description="Disordered" evidence="1">
    <location>
        <begin position="1"/>
        <end position="23"/>
    </location>
</feature>
<proteinExistence type="predicted"/>